<proteinExistence type="predicted"/>
<organism evidence="2 3">
    <name type="scientific">Enterococcus rivorum</name>
    <dbReference type="NCBI Taxonomy" id="762845"/>
    <lineage>
        <taxon>Bacteria</taxon>
        <taxon>Bacillati</taxon>
        <taxon>Bacillota</taxon>
        <taxon>Bacilli</taxon>
        <taxon>Lactobacillales</taxon>
        <taxon>Enterococcaceae</taxon>
        <taxon>Enterococcus</taxon>
    </lineage>
</organism>
<protein>
    <recommendedName>
        <fullName evidence="4">5-formyltetrahydrofolate cyclo-ligase</fullName>
    </recommendedName>
</protein>
<dbReference type="RefSeq" id="WP_069697851.1">
    <property type="nucleotide sequence ID" value="NZ_JAGGMA010000020.1"/>
</dbReference>
<dbReference type="AlphaFoldDB" id="A0A1E5KZC0"/>
<name>A0A1E5KZC0_9ENTE</name>
<reference evidence="2 3" key="1">
    <citation type="submission" date="2016-09" db="EMBL/GenBank/DDBJ databases">
        <authorList>
            <person name="Capua I."/>
            <person name="De Benedictis P."/>
            <person name="Joannis T."/>
            <person name="Lombin L.H."/>
            <person name="Cattoli G."/>
        </authorList>
    </citation>
    <scope>NUCLEOTIDE SEQUENCE [LARGE SCALE GENOMIC DNA]</scope>
    <source>
        <strain evidence="2 3">LMG 25899</strain>
    </source>
</reference>
<evidence type="ECO:0008006" key="4">
    <source>
        <dbReference type="Google" id="ProtNLM"/>
    </source>
</evidence>
<gene>
    <name evidence="2" type="ORF">BCR26_10885</name>
</gene>
<sequence length="129" mass="15918">MNYFFNGQFRCGLVEFTDTDGHLQVRQHIFWKEPNEEEIFSFLSRRLPQLLEQKWYADIKEIKEQKRVNPKRMQRMLRIARQKLVLSTKSQQAISQQRDKLKTIKNKRNKEGKQQFMEEQFKKKQEKRR</sequence>
<dbReference type="Pfam" id="PF11208">
    <property type="entry name" value="DUF2992"/>
    <property type="match status" value="1"/>
</dbReference>
<evidence type="ECO:0000313" key="2">
    <source>
        <dbReference type="EMBL" id="OEH83175.1"/>
    </source>
</evidence>
<dbReference type="EMBL" id="MIEK01000011">
    <property type="protein sequence ID" value="OEH83175.1"/>
    <property type="molecule type" value="Genomic_DNA"/>
</dbReference>
<keyword evidence="3" id="KW-1185">Reference proteome</keyword>
<accession>A0A1E5KZC0</accession>
<dbReference type="STRING" id="762845.BCR26_10885"/>
<feature type="region of interest" description="Disordered" evidence="1">
    <location>
        <begin position="90"/>
        <end position="129"/>
    </location>
</feature>
<dbReference type="InterPro" id="IPR016787">
    <property type="entry name" value="UCP021328"/>
</dbReference>
<evidence type="ECO:0000313" key="3">
    <source>
        <dbReference type="Proteomes" id="UP000095256"/>
    </source>
</evidence>
<dbReference type="OrthoDB" id="4570726at2"/>
<dbReference type="Proteomes" id="UP000095256">
    <property type="component" value="Unassembled WGS sequence"/>
</dbReference>
<comment type="caution">
    <text evidence="2">The sequence shown here is derived from an EMBL/GenBank/DDBJ whole genome shotgun (WGS) entry which is preliminary data.</text>
</comment>
<evidence type="ECO:0000256" key="1">
    <source>
        <dbReference type="SAM" id="MobiDB-lite"/>
    </source>
</evidence>